<name>A0ABS1M1I3_9NOCA</name>
<dbReference type="CDD" id="cd07197">
    <property type="entry name" value="nitrilase"/>
    <property type="match status" value="1"/>
</dbReference>
<dbReference type="EMBL" id="JAERRJ010000002">
    <property type="protein sequence ID" value="MBL1073935.1"/>
    <property type="molecule type" value="Genomic_DNA"/>
</dbReference>
<dbReference type="InterPro" id="IPR050345">
    <property type="entry name" value="Aliph_Amidase/BUP"/>
</dbReference>
<dbReference type="Gene3D" id="3.60.110.10">
    <property type="entry name" value="Carbon-nitrogen hydrolase"/>
    <property type="match status" value="1"/>
</dbReference>
<dbReference type="PANTHER" id="PTHR43674:SF16">
    <property type="entry name" value="CARBON-NITROGEN FAMILY, PUTATIVE (AFU_ORTHOLOGUE AFUA_5G02350)-RELATED"/>
    <property type="match status" value="1"/>
</dbReference>
<feature type="domain" description="CN hydrolase" evidence="2">
    <location>
        <begin position="1"/>
        <end position="264"/>
    </location>
</feature>
<proteinExistence type="predicted"/>
<dbReference type="InterPro" id="IPR003010">
    <property type="entry name" value="C-N_Hydrolase"/>
</dbReference>
<accession>A0ABS1M1I3</accession>
<dbReference type="PROSITE" id="PS50263">
    <property type="entry name" value="CN_HYDROLASE"/>
    <property type="match status" value="1"/>
</dbReference>
<comment type="caution">
    <text evidence="3">The sequence shown here is derived from an EMBL/GenBank/DDBJ whole genome shotgun (WGS) entry which is preliminary data.</text>
</comment>
<dbReference type="PANTHER" id="PTHR43674">
    <property type="entry name" value="NITRILASE C965.09-RELATED"/>
    <property type="match status" value="1"/>
</dbReference>
<dbReference type="InterPro" id="IPR036526">
    <property type="entry name" value="C-N_Hydrolase_sf"/>
</dbReference>
<evidence type="ECO:0000259" key="2">
    <source>
        <dbReference type="PROSITE" id="PS50263"/>
    </source>
</evidence>
<dbReference type="Pfam" id="PF00795">
    <property type="entry name" value="CN_hydrolase"/>
    <property type="match status" value="1"/>
</dbReference>
<evidence type="ECO:0000313" key="4">
    <source>
        <dbReference type="Proteomes" id="UP000602198"/>
    </source>
</evidence>
<reference evidence="3 4" key="1">
    <citation type="submission" date="2021-01" db="EMBL/GenBank/DDBJ databases">
        <title>WGS of actinomycetes isolated from Thailand.</title>
        <authorList>
            <person name="Thawai C."/>
        </authorList>
    </citation>
    <scope>NUCLEOTIDE SEQUENCE [LARGE SCALE GENOMIC DNA]</scope>
    <source>
        <strain evidence="3 4">LPG 2</strain>
    </source>
</reference>
<dbReference type="SUPFAM" id="SSF56317">
    <property type="entry name" value="Carbon-nitrogen hydrolase"/>
    <property type="match status" value="1"/>
</dbReference>
<organism evidence="3 4">
    <name type="scientific">Nocardia acididurans</name>
    <dbReference type="NCBI Taxonomy" id="2802282"/>
    <lineage>
        <taxon>Bacteria</taxon>
        <taxon>Bacillati</taxon>
        <taxon>Actinomycetota</taxon>
        <taxon>Actinomycetes</taxon>
        <taxon>Mycobacteriales</taxon>
        <taxon>Nocardiaceae</taxon>
        <taxon>Nocardia</taxon>
    </lineage>
</organism>
<sequence>MRVAAVQLDARLGAVDDNLAACERLVAAACAEGAEVVALPEFFTTGIGFVPELAEAALPPDGAATVFLAETARRHGIHLGGSFLCDDPDGECRNAYLLAGPDGRILGRHDKDLPTMWENAFYIGGDDSGVIDTGAGWAAGAVVCWEFMRTQTVHRLCGEVDLVVGGSGWWSVPGNWYPGALMRQQEAGNAANARRAVAEFAGLVGAPVVHGAHCGSLSCRVAFAPLPYRGHFEGGASVVAADGSTLAYRDHTSGPGHVIAEVTIGSQPPIAVPPKGFWLRDRGAVAAFAWHADGAAGRRWYRKHRRAKEPTHVAQ</sequence>
<protein>
    <submittedName>
        <fullName evidence="3">Carbon-nitrogen hydrolase family protein</fullName>
    </submittedName>
</protein>
<dbReference type="RefSeq" id="WP_201944585.1">
    <property type="nucleotide sequence ID" value="NZ_JAERRJ010000002.1"/>
</dbReference>
<dbReference type="Proteomes" id="UP000602198">
    <property type="component" value="Unassembled WGS sequence"/>
</dbReference>
<keyword evidence="4" id="KW-1185">Reference proteome</keyword>
<evidence type="ECO:0000256" key="1">
    <source>
        <dbReference type="ARBA" id="ARBA00022801"/>
    </source>
</evidence>
<dbReference type="GO" id="GO:0016787">
    <property type="term" value="F:hydrolase activity"/>
    <property type="evidence" value="ECO:0007669"/>
    <property type="project" value="UniProtKB-KW"/>
</dbReference>
<gene>
    <name evidence="3" type="ORF">JK358_05970</name>
</gene>
<evidence type="ECO:0000313" key="3">
    <source>
        <dbReference type="EMBL" id="MBL1073935.1"/>
    </source>
</evidence>
<keyword evidence="1 3" id="KW-0378">Hydrolase</keyword>